<dbReference type="Gene3D" id="2.120.10.30">
    <property type="entry name" value="TolB, C-terminal domain"/>
    <property type="match status" value="3"/>
</dbReference>
<dbReference type="Gene3D" id="3.40.50.1820">
    <property type="entry name" value="alpha/beta hydrolase"/>
    <property type="match status" value="1"/>
</dbReference>
<dbReference type="RefSeq" id="WP_229957309.1">
    <property type="nucleotide sequence ID" value="NZ_JAJJWI010000001.1"/>
</dbReference>
<dbReference type="InterPro" id="IPR011659">
    <property type="entry name" value="WD40"/>
</dbReference>
<evidence type="ECO:0000259" key="4">
    <source>
        <dbReference type="Pfam" id="PF00326"/>
    </source>
</evidence>
<proteinExistence type="predicted"/>
<accession>A0ABW4X3T0</accession>
<keyword evidence="2" id="KW-0720">Serine protease</keyword>
<keyword evidence="2" id="KW-0645">Protease</keyword>
<reference evidence="6" key="1">
    <citation type="journal article" date="2019" name="Int. J. Syst. Evol. Microbiol.">
        <title>The Global Catalogue of Microorganisms (GCM) 10K type strain sequencing project: providing services to taxonomists for standard genome sequencing and annotation.</title>
        <authorList>
            <consortium name="The Broad Institute Genomics Platform"/>
            <consortium name="The Broad Institute Genome Sequencing Center for Infectious Disease"/>
            <person name="Wu L."/>
            <person name="Ma J."/>
        </authorList>
    </citation>
    <scope>NUCLEOTIDE SEQUENCE [LARGE SCALE GENOMIC DNA]</scope>
    <source>
        <strain evidence="6">JCM 16545</strain>
    </source>
</reference>
<dbReference type="SUPFAM" id="SSF53474">
    <property type="entry name" value="alpha/beta-Hydrolases"/>
    <property type="match status" value="1"/>
</dbReference>
<evidence type="ECO:0000256" key="3">
    <source>
        <dbReference type="SAM" id="SignalP"/>
    </source>
</evidence>
<evidence type="ECO:0000256" key="1">
    <source>
        <dbReference type="ARBA" id="ARBA00022801"/>
    </source>
</evidence>
<dbReference type="EMBL" id="JBHUHV010000058">
    <property type="protein sequence ID" value="MFD2069178.1"/>
    <property type="molecule type" value="Genomic_DNA"/>
</dbReference>
<feature type="signal peptide" evidence="3">
    <location>
        <begin position="1"/>
        <end position="18"/>
    </location>
</feature>
<name>A0ABW4X3T0_9BACT</name>
<organism evidence="5 6">
    <name type="scientific">Pontibacter silvestris</name>
    <dbReference type="NCBI Taxonomy" id="2305183"/>
    <lineage>
        <taxon>Bacteria</taxon>
        <taxon>Pseudomonadati</taxon>
        <taxon>Bacteroidota</taxon>
        <taxon>Cytophagia</taxon>
        <taxon>Cytophagales</taxon>
        <taxon>Hymenobacteraceae</taxon>
        <taxon>Pontibacter</taxon>
    </lineage>
</organism>
<keyword evidence="6" id="KW-1185">Reference proteome</keyword>
<comment type="caution">
    <text evidence="5">The sequence shown here is derived from an EMBL/GenBank/DDBJ whole genome shotgun (WGS) entry which is preliminary data.</text>
</comment>
<evidence type="ECO:0000313" key="5">
    <source>
        <dbReference type="EMBL" id="MFD2069178.1"/>
    </source>
</evidence>
<dbReference type="Pfam" id="PF07676">
    <property type="entry name" value="PD40"/>
    <property type="match status" value="3"/>
</dbReference>
<dbReference type="PANTHER" id="PTHR42776">
    <property type="entry name" value="SERINE PEPTIDASE S9 FAMILY MEMBER"/>
    <property type="match status" value="1"/>
</dbReference>
<evidence type="ECO:0000256" key="2">
    <source>
        <dbReference type="ARBA" id="ARBA00022825"/>
    </source>
</evidence>
<keyword evidence="1" id="KW-0378">Hydrolase</keyword>
<dbReference type="InterPro" id="IPR011042">
    <property type="entry name" value="6-blade_b-propeller_TolB-like"/>
</dbReference>
<dbReference type="Proteomes" id="UP001597369">
    <property type="component" value="Unassembled WGS sequence"/>
</dbReference>
<gene>
    <name evidence="5" type="ORF">ACFSKU_20005</name>
</gene>
<dbReference type="InterPro" id="IPR001375">
    <property type="entry name" value="Peptidase_S9_cat"/>
</dbReference>
<feature type="domain" description="Peptidase S9 prolyl oligopeptidase catalytic" evidence="4">
    <location>
        <begin position="514"/>
        <end position="723"/>
    </location>
</feature>
<protein>
    <submittedName>
        <fullName evidence="5">S9 family peptidase</fullName>
    </submittedName>
</protein>
<feature type="chain" id="PRO_5046361846" evidence="3">
    <location>
        <begin position="19"/>
        <end position="729"/>
    </location>
</feature>
<sequence length="729" mass="81476">MKKSSFLLLLYFCVAAFASNAQNGEELIKVTDLLKIKQIGNVTLTPDGSTAAFSVTSIEPELAKESEYKYSTQLYIASTGSSLQEAPRQLTYGINSASQPAWSPDGKQLAFVRATDGKPQIYLLSMQGGEPVQLTKFKYGANSPVWSPDGKQLLFTSGFGLKEFLADTLLNPNKEIPKWSYEKPGFFQNEHLNVNSAKPNADGTLAEIRSYLDKNEKENKAKVINQLDFQEEASVTGSIDLSHIFIMDAQPEATPKDLTPGFSTSYHPSFTKDGKRIIFEGDKDDSEHPNRSQESEIYSINTDGSGLKQLLGKNGMAYNSARLSYSGKWLAFQYRPTNDVRIPQLAIMPLDGSEADMVIIPVDRNKSNLTWSEDDKYLYFTSPSNGGVILNRVSPKSKKVEQLTSFTSGVGSFDVRKNKMVFVKTEVTNPNELYLADAAAKNEKRFSSFNYDWVKDKKLSLPEKKTFTNSKGQTVEYWVMKPTNYQAGTKYPLLLEIHGGPTAMWGPGEGSMWHEYQFFASRGYGIVYSNPRGSGGYGEKFMRANMKDWGNGPATDILTALDHAVAEGWADTARLAVTGGSYGGYMVSWIVGHDQRFKAACSQRGVYDLGTFFGEGNAWRLVPNYFGGYPWEEASKPIIQSESPLTYVQNITTPLIIFHGENDLRTGVIQGEMLYKSLKILNRPVEYVRHPGATHEITRSGNNRQRIDQMLRTYEFFERWLNNGEVAKL</sequence>
<dbReference type="PANTHER" id="PTHR42776:SF27">
    <property type="entry name" value="DIPEPTIDYL PEPTIDASE FAMILY MEMBER 6"/>
    <property type="match status" value="1"/>
</dbReference>
<dbReference type="SUPFAM" id="SSF82171">
    <property type="entry name" value="DPP6 N-terminal domain-like"/>
    <property type="match status" value="1"/>
</dbReference>
<evidence type="ECO:0000313" key="6">
    <source>
        <dbReference type="Proteomes" id="UP001597369"/>
    </source>
</evidence>
<keyword evidence="3" id="KW-0732">Signal</keyword>
<dbReference type="Pfam" id="PF00326">
    <property type="entry name" value="Peptidase_S9"/>
    <property type="match status" value="1"/>
</dbReference>
<dbReference type="InterPro" id="IPR029058">
    <property type="entry name" value="AB_hydrolase_fold"/>
</dbReference>